<dbReference type="SUPFAM" id="SSF53187">
    <property type="entry name" value="Zn-dependent exopeptidases"/>
    <property type="match status" value="1"/>
</dbReference>
<evidence type="ECO:0000313" key="2">
    <source>
        <dbReference type="Proteomes" id="UP000234752"/>
    </source>
</evidence>
<dbReference type="RefSeq" id="WP_102112328.1">
    <property type="nucleotide sequence ID" value="NZ_BMGN01000002.1"/>
</dbReference>
<evidence type="ECO:0000313" key="1">
    <source>
        <dbReference type="EMBL" id="AUN30649.1"/>
    </source>
</evidence>
<dbReference type="GO" id="GO:0016787">
    <property type="term" value="F:hydrolase activity"/>
    <property type="evidence" value="ECO:0007669"/>
    <property type="project" value="UniProtKB-KW"/>
</dbReference>
<reference evidence="1 2" key="1">
    <citation type="submission" date="2017-12" db="EMBL/GenBank/DDBJ databases">
        <title>Genomes of bacteria within cyanobacterial aggregates.</title>
        <authorList>
            <person name="Cai H."/>
        </authorList>
    </citation>
    <scope>NUCLEOTIDE SEQUENCE [LARGE SCALE GENOMIC DNA]</scope>
    <source>
        <strain evidence="1 2">TH16</strain>
    </source>
</reference>
<dbReference type="Pfam" id="PF05013">
    <property type="entry name" value="FGase"/>
    <property type="match status" value="1"/>
</dbReference>
<organism evidence="1 2">
    <name type="scientific">Niveispirillum cyanobacteriorum</name>
    <dbReference type="NCBI Taxonomy" id="1612173"/>
    <lineage>
        <taxon>Bacteria</taxon>
        <taxon>Pseudomonadati</taxon>
        <taxon>Pseudomonadota</taxon>
        <taxon>Alphaproteobacteria</taxon>
        <taxon>Rhodospirillales</taxon>
        <taxon>Azospirillaceae</taxon>
        <taxon>Niveispirillum</taxon>
    </lineage>
</organism>
<protein>
    <submittedName>
        <fullName evidence="1">N-formylglutamate amidohydrolase</fullName>
    </submittedName>
</protein>
<proteinExistence type="predicted"/>
<sequence length="259" mass="27720">MDIASPTLLTAADPAPVRILNQNASSPLLLVCDHAGKAVPAALHGLGVHDAELDRHIGWDIGAAAVTEGLARRLDARAVLSVYSRLVVDCNRWPDSPTLMPAISDGTPVPANQDLSDTARALRMEALYQPYHDAITAERARIQAQGQVPVLISIHSFTPQMNGFQRPWQVGVLWNRDGRLALPMLAAFRAEGDLTVGDNEPYSARTGTDFTIIHHGEAANLPVLMLEIRQDLIADAGGADAWAERLARLLPGVIAAAGC</sequence>
<dbReference type="AlphaFoldDB" id="A0A2K9NC35"/>
<dbReference type="Proteomes" id="UP000234752">
    <property type="component" value="Chromosome eg_1"/>
</dbReference>
<dbReference type="EMBL" id="CP025611">
    <property type="protein sequence ID" value="AUN30649.1"/>
    <property type="molecule type" value="Genomic_DNA"/>
</dbReference>
<keyword evidence="2" id="KW-1185">Reference proteome</keyword>
<accession>A0A2K9NC35</accession>
<dbReference type="Gene3D" id="3.40.630.40">
    <property type="entry name" value="Zn-dependent exopeptidases"/>
    <property type="match status" value="1"/>
</dbReference>
<name>A0A2K9NC35_9PROT</name>
<keyword evidence="1" id="KW-0378">Hydrolase</keyword>
<gene>
    <name evidence="1" type="ORF">C0V82_10655</name>
</gene>
<dbReference type="PIRSF" id="PIRSF029730">
    <property type="entry name" value="UCP029730"/>
    <property type="match status" value="1"/>
</dbReference>
<dbReference type="InterPro" id="IPR011227">
    <property type="entry name" value="UCP029730"/>
</dbReference>
<dbReference type="OrthoDB" id="9815326at2"/>
<dbReference type="InterPro" id="IPR007709">
    <property type="entry name" value="N-FG_amidohydro"/>
</dbReference>
<dbReference type="KEGG" id="ncb:C0V82_10655"/>